<dbReference type="AlphaFoldDB" id="A0A2T0UCB7"/>
<dbReference type="EMBL" id="PVTH01000001">
    <property type="protein sequence ID" value="PRY55580.1"/>
    <property type="molecule type" value="Genomic_DNA"/>
</dbReference>
<protein>
    <submittedName>
        <fullName evidence="2">Uncharacterized protein DUF3826</fullName>
    </submittedName>
</protein>
<evidence type="ECO:0000256" key="1">
    <source>
        <dbReference type="SAM" id="SignalP"/>
    </source>
</evidence>
<dbReference type="InterPro" id="IPR024284">
    <property type="entry name" value="DUF3826"/>
</dbReference>
<evidence type="ECO:0000313" key="3">
    <source>
        <dbReference type="Proteomes" id="UP000238034"/>
    </source>
</evidence>
<dbReference type="Proteomes" id="UP000238034">
    <property type="component" value="Unassembled WGS sequence"/>
</dbReference>
<evidence type="ECO:0000313" key="2">
    <source>
        <dbReference type="EMBL" id="PRY55580.1"/>
    </source>
</evidence>
<dbReference type="RefSeq" id="WP_181276656.1">
    <property type="nucleotide sequence ID" value="NZ_PVTH01000001.1"/>
</dbReference>
<reference evidence="2 3" key="1">
    <citation type="submission" date="2018-03" db="EMBL/GenBank/DDBJ databases">
        <title>Genomic Encyclopedia of Type Strains, Phase III (KMG-III): the genomes of soil and plant-associated and newly described type strains.</title>
        <authorList>
            <person name="Whitman W."/>
        </authorList>
    </citation>
    <scope>NUCLEOTIDE SEQUENCE [LARGE SCALE GENOMIC DNA]</scope>
    <source>
        <strain evidence="2 3">CGMCC 1.9313</strain>
    </source>
</reference>
<accession>A0A2T0UCB7</accession>
<dbReference type="Pfam" id="PF12875">
    <property type="entry name" value="DUF3826"/>
    <property type="match status" value="1"/>
</dbReference>
<gene>
    <name evidence="2" type="ORF">B0I27_101554</name>
</gene>
<organism evidence="2 3">
    <name type="scientific">Arcticibacter pallidicorallinus</name>
    <dbReference type="NCBI Taxonomy" id="1259464"/>
    <lineage>
        <taxon>Bacteria</taxon>
        <taxon>Pseudomonadati</taxon>
        <taxon>Bacteroidota</taxon>
        <taxon>Sphingobacteriia</taxon>
        <taxon>Sphingobacteriales</taxon>
        <taxon>Sphingobacteriaceae</taxon>
        <taxon>Arcticibacter</taxon>
    </lineage>
</organism>
<comment type="caution">
    <text evidence="2">The sequence shown here is derived from an EMBL/GenBank/DDBJ whole genome shotgun (WGS) entry which is preliminary data.</text>
</comment>
<proteinExistence type="predicted"/>
<keyword evidence="1" id="KW-0732">Signal</keyword>
<name>A0A2T0UCB7_9SPHI</name>
<feature type="chain" id="PRO_5015640587" evidence="1">
    <location>
        <begin position="21"/>
        <end position="222"/>
    </location>
</feature>
<keyword evidence="3" id="KW-1185">Reference proteome</keyword>
<sequence>MRKLTLFALAFCCFVSAGFAQQGTEAERDAYRKVITGRADKIAVTLGIQDTGKKNVVRDIIADQYIALNDIHSPRDEKIKSLKADKSLDKDVRAARISQIEAEAGAKLARLHNDYMIKLGKQLSKDQIEKVKDGMTYSVLPITYKGYMEMLPDLKVSQREQILAYLTEAREYAVSAGSSDKKHGWFGKYKGKINNYLSAEGVETKKAREEWERKLKEREQSK</sequence>
<feature type="signal peptide" evidence="1">
    <location>
        <begin position="1"/>
        <end position="20"/>
    </location>
</feature>